<dbReference type="Gene3D" id="1.10.10.10">
    <property type="entry name" value="Winged helix-like DNA-binding domain superfamily/Winged helix DNA-binding domain"/>
    <property type="match status" value="1"/>
</dbReference>
<dbReference type="SUPFAM" id="SSF46785">
    <property type="entry name" value="Winged helix' DNA-binding domain"/>
    <property type="match status" value="1"/>
</dbReference>
<keyword evidence="4" id="KW-0804">Transcription</keyword>
<evidence type="ECO:0000256" key="1">
    <source>
        <dbReference type="ARBA" id="ARBA00009437"/>
    </source>
</evidence>
<keyword evidence="2" id="KW-0805">Transcription regulation</keyword>
<dbReference type="SUPFAM" id="SSF53850">
    <property type="entry name" value="Periplasmic binding protein-like II"/>
    <property type="match status" value="1"/>
</dbReference>
<dbReference type="Gene3D" id="3.40.190.290">
    <property type="match status" value="1"/>
</dbReference>
<keyword evidence="3" id="KW-0238">DNA-binding</keyword>
<feature type="domain" description="HTH lysR-type" evidence="5">
    <location>
        <begin position="27"/>
        <end position="84"/>
    </location>
</feature>
<dbReference type="PANTHER" id="PTHR30537">
    <property type="entry name" value="HTH-TYPE TRANSCRIPTIONAL REGULATOR"/>
    <property type="match status" value="1"/>
</dbReference>
<evidence type="ECO:0000256" key="3">
    <source>
        <dbReference type="ARBA" id="ARBA00023125"/>
    </source>
</evidence>
<dbReference type="RefSeq" id="WP_166454366.1">
    <property type="nucleotide sequence ID" value="NZ_JAAOMA010000092.1"/>
</dbReference>
<dbReference type="Pfam" id="PF00126">
    <property type="entry name" value="HTH_1"/>
    <property type="match status" value="1"/>
</dbReference>
<evidence type="ECO:0000259" key="5">
    <source>
        <dbReference type="PROSITE" id="PS50931"/>
    </source>
</evidence>
<comment type="similarity">
    <text evidence="1">Belongs to the LysR transcriptional regulatory family.</text>
</comment>
<proteinExistence type="inferred from homology"/>
<evidence type="ECO:0000256" key="2">
    <source>
        <dbReference type="ARBA" id="ARBA00023015"/>
    </source>
</evidence>
<comment type="caution">
    <text evidence="6">The sequence shown here is derived from an EMBL/GenBank/DDBJ whole genome shotgun (WGS) entry which is preliminary data.</text>
</comment>
<keyword evidence="7" id="KW-1185">Reference proteome</keyword>
<protein>
    <submittedName>
        <fullName evidence="6">LysR family transcriptional regulator</fullName>
    </submittedName>
</protein>
<evidence type="ECO:0000256" key="4">
    <source>
        <dbReference type="ARBA" id="ARBA00023163"/>
    </source>
</evidence>
<dbReference type="Pfam" id="PF03466">
    <property type="entry name" value="LysR_substrate"/>
    <property type="match status" value="1"/>
</dbReference>
<dbReference type="PRINTS" id="PR00039">
    <property type="entry name" value="HTHLYSR"/>
</dbReference>
<dbReference type="InterPro" id="IPR005119">
    <property type="entry name" value="LysR_subst-bd"/>
</dbReference>
<dbReference type="InterPro" id="IPR058163">
    <property type="entry name" value="LysR-type_TF_proteobact-type"/>
</dbReference>
<accession>A0ABX0LAC4</accession>
<dbReference type="EMBL" id="JAAOMA010000092">
    <property type="protein sequence ID" value="NHR08769.1"/>
    <property type="molecule type" value="Genomic_DNA"/>
</dbReference>
<gene>
    <name evidence="6" type="ORF">HA052_26630</name>
</gene>
<dbReference type="Proteomes" id="UP001515641">
    <property type="component" value="Unassembled WGS sequence"/>
</dbReference>
<dbReference type="InterPro" id="IPR036390">
    <property type="entry name" value="WH_DNA-bd_sf"/>
</dbReference>
<dbReference type="PROSITE" id="PS50931">
    <property type="entry name" value="HTH_LYSR"/>
    <property type="match status" value="1"/>
</dbReference>
<sequence>MDRGSKSGGPKAGEWEDQATGALGRLPSLRLLTGFETAARLGSVSRAAEALNLSQSAVSHQIQQLEAFVGQPLFQRVGRGIELTFAGEMLQQSVRRALDTLRRGLDRIAVYTDPGLVVLVGPAFLLHGWLQGRLDRLRAAHPDIVPLLSTDEEPGQADEIDVDIVIGRQPLAMAGWEDAAWLREDWRFVAAPALAERLAALPAERHPQLARLICLEKASMPEAAAAAMQSMLPRFGIAAAYDAPQLALDAALRGHGIACLPSMALEEALADGRLRELAGYPRQPGAQWWLSRPRDALRSAAMARMFDWLREEGAAGE</sequence>
<dbReference type="InterPro" id="IPR000847">
    <property type="entry name" value="LysR_HTH_N"/>
</dbReference>
<evidence type="ECO:0000313" key="7">
    <source>
        <dbReference type="Proteomes" id="UP001515641"/>
    </source>
</evidence>
<name>A0ABX0LAC4_9NEIS</name>
<dbReference type="PANTHER" id="PTHR30537:SF74">
    <property type="entry name" value="HTH-TYPE TRANSCRIPTIONAL REGULATOR TRPI"/>
    <property type="match status" value="1"/>
</dbReference>
<dbReference type="InterPro" id="IPR036388">
    <property type="entry name" value="WH-like_DNA-bd_sf"/>
</dbReference>
<organism evidence="6 7">
    <name type="scientific">Chromobacterium fluminis</name>
    <dbReference type="NCBI Taxonomy" id="3044269"/>
    <lineage>
        <taxon>Bacteria</taxon>
        <taxon>Pseudomonadati</taxon>
        <taxon>Pseudomonadota</taxon>
        <taxon>Betaproteobacteria</taxon>
        <taxon>Neisseriales</taxon>
        <taxon>Chromobacteriaceae</taxon>
        <taxon>Chromobacterium</taxon>
    </lineage>
</organism>
<evidence type="ECO:0000313" key="6">
    <source>
        <dbReference type="EMBL" id="NHR08769.1"/>
    </source>
</evidence>
<reference evidence="6 7" key="1">
    <citation type="submission" date="2020-03" db="EMBL/GenBank/DDBJ databases">
        <title>Draft genome sequence of environmentally isolated cultures.</title>
        <authorList>
            <person name="Wilson H.S."/>
            <person name="De Leon M.E."/>
        </authorList>
    </citation>
    <scope>NUCLEOTIDE SEQUENCE [LARGE SCALE GENOMIC DNA]</scope>
    <source>
        <strain evidence="6 7">HSC-31F16</strain>
    </source>
</reference>